<feature type="transmembrane region" description="Helical" evidence="6">
    <location>
        <begin position="7"/>
        <end position="27"/>
    </location>
</feature>
<dbReference type="InterPro" id="IPR051401">
    <property type="entry name" value="GtrA_CellWall_Glycosyl"/>
</dbReference>
<evidence type="ECO:0000259" key="7">
    <source>
        <dbReference type="Pfam" id="PF04138"/>
    </source>
</evidence>
<dbReference type="HOGENOM" id="CLU_1820002_0_0_5"/>
<keyword evidence="9" id="KW-1185">Reference proteome</keyword>
<comment type="similarity">
    <text evidence="2">Belongs to the GtrA family.</text>
</comment>
<evidence type="ECO:0000256" key="1">
    <source>
        <dbReference type="ARBA" id="ARBA00004141"/>
    </source>
</evidence>
<gene>
    <name evidence="8" type="ORF">HMPREF0731_0224</name>
</gene>
<evidence type="ECO:0000256" key="2">
    <source>
        <dbReference type="ARBA" id="ARBA00009399"/>
    </source>
</evidence>
<organism evidence="8 9">
    <name type="scientific">Pseudoroseomonas cervicalis ATCC 49957</name>
    <dbReference type="NCBI Taxonomy" id="525371"/>
    <lineage>
        <taxon>Bacteria</taxon>
        <taxon>Pseudomonadati</taxon>
        <taxon>Pseudomonadota</taxon>
        <taxon>Alphaproteobacteria</taxon>
        <taxon>Acetobacterales</taxon>
        <taxon>Roseomonadaceae</taxon>
        <taxon>Roseomonas</taxon>
    </lineage>
</organism>
<feature type="domain" description="GtrA/DPMS transmembrane" evidence="7">
    <location>
        <begin position="7"/>
        <end position="125"/>
    </location>
</feature>
<dbReference type="PANTHER" id="PTHR38459:SF1">
    <property type="entry name" value="PROPHAGE BACTOPRENOL-LINKED GLUCOSE TRANSLOCASE HOMOLOG"/>
    <property type="match status" value="1"/>
</dbReference>
<evidence type="ECO:0000256" key="4">
    <source>
        <dbReference type="ARBA" id="ARBA00022989"/>
    </source>
</evidence>
<dbReference type="GO" id="GO:0000271">
    <property type="term" value="P:polysaccharide biosynthetic process"/>
    <property type="evidence" value="ECO:0007669"/>
    <property type="project" value="InterPro"/>
</dbReference>
<reference evidence="8 9" key="1">
    <citation type="submission" date="2010-04" db="EMBL/GenBank/DDBJ databases">
        <authorList>
            <person name="Qin X."/>
            <person name="Bachman B."/>
            <person name="Battles P."/>
            <person name="Bell A."/>
            <person name="Bess C."/>
            <person name="Bickham C."/>
            <person name="Chaboub L."/>
            <person name="Chen D."/>
            <person name="Coyle M."/>
            <person name="Deiros D.R."/>
            <person name="Dinh H."/>
            <person name="Forbes L."/>
            <person name="Fowler G."/>
            <person name="Francisco L."/>
            <person name="Fu Q."/>
            <person name="Gubbala S."/>
            <person name="Hale W."/>
            <person name="Han Y."/>
            <person name="Hemphill L."/>
            <person name="Highlander S.K."/>
            <person name="Hirani K."/>
            <person name="Hogues M."/>
            <person name="Jackson L."/>
            <person name="Jakkamsetti A."/>
            <person name="Javaid M."/>
            <person name="Jiang H."/>
            <person name="Korchina V."/>
            <person name="Kovar C."/>
            <person name="Lara F."/>
            <person name="Lee S."/>
            <person name="Mata R."/>
            <person name="Mathew T."/>
            <person name="Moen C."/>
            <person name="Morales K."/>
            <person name="Munidasa M."/>
            <person name="Nazareth L."/>
            <person name="Ngo R."/>
            <person name="Nguyen L."/>
            <person name="Okwuonu G."/>
            <person name="Ongeri F."/>
            <person name="Patil S."/>
            <person name="Petrosino J."/>
            <person name="Pham C."/>
            <person name="Pham P."/>
            <person name="Pu L.-L."/>
            <person name="Puazo M."/>
            <person name="Raj R."/>
            <person name="Reid J."/>
            <person name="Rouhana J."/>
            <person name="Saada N."/>
            <person name="Shang Y."/>
            <person name="Simmons D."/>
            <person name="Thornton R."/>
            <person name="Warren J."/>
            <person name="Weissenberger G."/>
            <person name="Zhang J."/>
            <person name="Zhang L."/>
            <person name="Zhou C."/>
            <person name="Zhu D."/>
            <person name="Muzny D."/>
            <person name="Worley K."/>
            <person name="Gibbs R."/>
        </authorList>
    </citation>
    <scope>NUCLEOTIDE SEQUENCE [LARGE SCALE GENOMIC DNA]</scope>
    <source>
        <strain evidence="8 9">ATCC 49957</strain>
    </source>
</reference>
<feature type="non-terminal residue" evidence="8">
    <location>
        <position position="1"/>
    </location>
</feature>
<dbReference type="AlphaFoldDB" id="D5RGL5"/>
<dbReference type="PANTHER" id="PTHR38459">
    <property type="entry name" value="PROPHAGE BACTOPRENOL-LINKED GLUCOSE TRANSLOCASE HOMOLOG"/>
    <property type="match status" value="1"/>
</dbReference>
<dbReference type="EMBL" id="ADVL01000048">
    <property type="protein sequence ID" value="EFH13554.1"/>
    <property type="molecule type" value="Genomic_DNA"/>
</dbReference>
<dbReference type="InterPro" id="IPR007267">
    <property type="entry name" value="GtrA_DPMS_TM"/>
</dbReference>
<evidence type="ECO:0000313" key="9">
    <source>
        <dbReference type="Proteomes" id="UP000005324"/>
    </source>
</evidence>
<feature type="transmembrane region" description="Helical" evidence="6">
    <location>
        <begin position="71"/>
        <end position="90"/>
    </location>
</feature>
<evidence type="ECO:0000256" key="5">
    <source>
        <dbReference type="ARBA" id="ARBA00023136"/>
    </source>
</evidence>
<feature type="transmembrane region" description="Helical" evidence="6">
    <location>
        <begin position="96"/>
        <end position="119"/>
    </location>
</feature>
<dbReference type="Proteomes" id="UP000005324">
    <property type="component" value="Unassembled WGS sequence"/>
</dbReference>
<accession>D5RGL5</accession>
<sequence>LAGQALRFGLVGASGVVVDTAILYLSLWLGAGLYGGRVLSYLAAASWNWALNRAWTFRQARGAPAGRQWALFLLVNLGGFALNYGCYALLVGLWPLAAAHPVIAVAAGALAGMAGNFLASRHLVFRTAPPPRVGAPETGPR</sequence>
<comment type="caution">
    <text evidence="8">The sequence shown here is derived from an EMBL/GenBank/DDBJ whole genome shotgun (WGS) entry which is preliminary data.</text>
</comment>
<dbReference type="GO" id="GO:0005886">
    <property type="term" value="C:plasma membrane"/>
    <property type="evidence" value="ECO:0007669"/>
    <property type="project" value="TreeGrafter"/>
</dbReference>
<evidence type="ECO:0000256" key="3">
    <source>
        <dbReference type="ARBA" id="ARBA00022692"/>
    </source>
</evidence>
<dbReference type="RefSeq" id="WP_007006594.1">
    <property type="nucleotide sequence ID" value="NZ_GG771199.1"/>
</dbReference>
<comment type="subcellular location">
    <subcellularLocation>
        <location evidence="1">Membrane</location>
        <topology evidence="1">Multi-pass membrane protein</topology>
    </subcellularLocation>
</comment>
<dbReference type="Pfam" id="PF04138">
    <property type="entry name" value="GtrA_DPMS_TM"/>
    <property type="match status" value="1"/>
</dbReference>
<proteinExistence type="inferred from homology"/>
<evidence type="ECO:0000313" key="8">
    <source>
        <dbReference type="EMBL" id="EFH13554.1"/>
    </source>
</evidence>
<keyword evidence="3 6" id="KW-0812">Transmembrane</keyword>
<evidence type="ECO:0000256" key="6">
    <source>
        <dbReference type="SAM" id="Phobius"/>
    </source>
</evidence>
<feature type="transmembrane region" description="Helical" evidence="6">
    <location>
        <begin position="33"/>
        <end position="51"/>
    </location>
</feature>
<keyword evidence="5 6" id="KW-0472">Membrane</keyword>
<name>D5RGL5_9PROT</name>
<protein>
    <submittedName>
        <fullName evidence="8">GtrA-like protein</fullName>
    </submittedName>
</protein>
<keyword evidence="4 6" id="KW-1133">Transmembrane helix</keyword>